<dbReference type="PROSITE" id="PS51085">
    <property type="entry name" value="2FE2S_FER_2"/>
    <property type="match status" value="1"/>
</dbReference>
<evidence type="ECO:0000259" key="4">
    <source>
        <dbReference type="PROSITE" id="PS51085"/>
    </source>
</evidence>
<feature type="domain" description="2Fe-2S ferredoxin-type" evidence="4">
    <location>
        <begin position="9"/>
        <end position="96"/>
    </location>
</feature>
<organism evidence="5 6">
    <name type="scientific">Psychrosphaera algicola</name>
    <dbReference type="NCBI Taxonomy" id="3023714"/>
    <lineage>
        <taxon>Bacteria</taxon>
        <taxon>Pseudomonadati</taxon>
        <taxon>Pseudomonadota</taxon>
        <taxon>Gammaproteobacteria</taxon>
        <taxon>Alteromonadales</taxon>
        <taxon>Pseudoalteromonadaceae</taxon>
        <taxon>Psychrosphaera</taxon>
    </lineage>
</organism>
<dbReference type="Proteomes" id="UP001528411">
    <property type="component" value="Unassembled WGS sequence"/>
</dbReference>
<protein>
    <recommendedName>
        <fullName evidence="2">Succinate dehydrogenase iron-sulfur subunit</fullName>
    </recommendedName>
</protein>
<proteinExistence type="predicted"/>
<accession>A0ABT5FAY0</accession>
<evidence type="ECO:0000313" key="6">
    <source>
        <dbReference type="Proteomes" id="UP001528411"/>
    </source>
</evidence>
<sequence>MAKVKLNLFRLDLFKAADGYFETVTVSYSPNETLLEVLQRFRDQQDPSFGYDKNCRLGLCLSCRMKINGRPGLACQTNVHALVEKSGQLIQLEPIKLEHAVKDLIVDADLASSLKENKR</sequence>
<comment type="cofactor">
    <cofactor evidence="3">
        <name>[2Fe-2S] cluster</name>
        <dbReference type="ChEBI" id="CHEBI:190135"/>
    </cofactor>
</comment>
<evidence type="ECO:0000256" key="3">
    <source>
        <dbReference type="ARBA" id="ARBA00034078"/>
    </source>
</evidence>
<dbReference type="PANTHER" id="PTHR11921:SF29">
    <property type="entry name" value="SUCCINATE DEHYDROGENASE [UBIQUINONE] IRON-SULFUR SUBUNIT, MITOCHONDRIAL"/>
    <property type="match status" value="1"/>
</dbReference>
<dbReference type="InterPro" id="IPR001041">
    <property type="entry name" value="2Fe-2S_ferredoxin-type"/>
</dbReference>
<evidence type="ECO:0000256" key="2">
    <source>
        <dbReference type="ARBA" id="ARBA00022131"/>
    </source>
</evidence>
<dbReference type="PANTHER" id="PTHR11921">
    <property type="entry name" value="SUCCINATE DEHYDROGENASE IRON-SULFUR PROTEIN"/>
    <property type="match status" value="1"/>
</dbReference>
<name>A0ABT5FAY0_9GAMM</name>
<dbReference type="Pfam" id="PF13085">
    <property type="entry name" value="Fer2_3"/>
    <property type="match status" value="1"/>
</dbReference>
<reference evidence="5 6" key="1">
    <citation type="submission" date="2023-01" db="EMBL/GenBank/DDBJ databases">
        <title>Psychrosphaera sp. nov., isolated from marine algae.</title>
        <authorList>
            <person name="Bayburt H."/>
            <person name="Choi B.J."/>
            <person name="Kim J.M."/>
            <person name="Choi D.G."/>
            <person name="Jeon C.O."/>
        </authorList>
    </citation>
    <scope>NUCLEOTIDE SEQUENCE [LARGE SCALE GENOMIC DNA]</scope>
    <source>
        <strain evidence="5 6">G1-22</strain>
    </source>
</reference>
<keyword evidence="6" id="KW-1185">Reference proteome</keyword>
<dbReference type="InterPro" id="IPR025192">
    <property type="entry name" value="Succ_DH/fum_Rdtase_N"/>
</dbReference>
<dbReference type="RefSeq" id="WP_215962146.1">
    <property type="nucleotide sequence ID" value="NZ_JAQOMS010000002.1"/>
</dbReference>
<comment type="pathway">
    <text evidence="1">Carbohydrate metabolism; tricarboxylic acid cycle; fumarate from succinate (bacterial route): step 1/1.</text>
</comment>
<dbReference type="EMBL" id="JAQOMS010000002">
    <property type="protein sequence ID" value="MDC2888289.1"/>
    <property type="molecule type" value="Genomic_DNA"/>
</dbReference>
<comment type="caution">
    <text evidence="5">The sequence shown here is derived from an EMBL/GenBank/DDBJ whole genome shotgun (WGS) entry which is preliminary data.</text>
</comment>
<dbReference type="InterPro" id="IPR050573">
    <property type="entry name" value="SDH/FRD_Iron-Sulfur"/>
</dbReference>
<gene>
    <name evidence="5" type="ORF">PN838_05215</name>
</gene>
<evidence type="ECO:0000256" key="1">
    <source>
        <dbReference type="ARBA" id="ARBA00004894"/>
    </source>
</evidence>
<evidence type="ECO:0000313" key="5">
    <source>
        <dbReference type="EMBL" id="MDC2888289.1"/>
    </source>
</evidence>